<protein>
    <submittedName>
        <fullName evidence="1">Stress-activated protein kinase JNK</fullName>
    </submittedName>
</protein>
<sequence>MLVIDPEKRISVDNALLHPYINVWYDEAEVNAVSSAPAPAPYDHSVDEREHTVQQWKGNYPTSLFSLELKGVVQKCPSSVINPFPFL</sequence>
<keyword evidence="1" id="KW-0808">Transferase</keyword>
<dbReference type="AlphaFoldDB" id="A0AAV4U7I1"/>
<keyword evidence="1" id="KW-0418">Kinase</keyword>
<organism evidence="1 2">
    <name type="scientific">Caerostris darwini</name>
    <dbReference type="NCBI Taxonomy" id="1538125"/>
    <lineage>
        <taxon>Eukaryota</taxon>
        <taxon>Metazoa</taxon>
        <taxon>Ecdysozoa</taxon>
        <taxon>Arthropoda</taxon>
        <taxon>Chelicerata</taxon>
        <taxon>Arachnida</taxon>
        <taxon>Araneae</taxon>
        <taxon>Araneomorphae</taxon>
        <taxon>Entelegynae</taxon>
        <taxon>Araneoidea</taxon>
        <taxon>Araneidae</taxon>
        <taxon>Caerostris</taxon>
    </lineage>
</organism>
<evidence type="ECO:0000313" key="1">
    <source>
        <dbReference type="EMBL" id="GIY53725.1"/>
    </source>
</evidence>
<accession>A0AAV4U7I1</accession>
<keyword evidence="2" id="KW-1185">Reference proteome</keyword>
<gene>
    <name evidence="1" type="primary">bsk</name>
    <name evidence="1" type="ORF">CDAR_314241</name>
</gene>
<reference evidence="1 2" key="1">
    <citation type="submission" date="2021-06" db="EMBL/GenBank/DDBJ databases">
        <title>Caerostris darwini draft genome.</title>
        <authorList>
            <person name="Kono N."/>
            <person name="Arakawa K."/>
        </authorList>
    </citation>
    <scope>NUCLEOTIDE SEQUENCE [LARGE SCALE GENOMIC DNA]</scope>
</reference>
<proteinExistence type="predicted"/>
<dbReference type="GO" id="GO:0016301">
    <property type="term" value="F:kinase activity"/>
    <property type="evidence" value="ECO:0007669"/>
    <property type="project" value="UniProtKB-KW"/>
</dbReference>
<comment type="caution">
    <text evidence="1">The sequence shown here is derived from an EMBL/GenBank/DDBJ whole genome shotgun (WGS) entry which is preliminary data.</text>
</comment>
<dbReference type="Gene3D" id="1.10.510.10">
    <property type="entry name" value="Transferase(Phosphotransferase) domain 1"/>
    <property type="match status" value="1"/>
</dbReference>
<dbReference type="EMBL" id="BPLQ01010797">
    <property type="protein sequence ID" value="GIY53725.1"/>
    <property type="molecule type" value="Genomic_DNA"/>
</dbReference>
<evidence type="ECO:0000313" key="2">
    <source>
        <dbReference type="Proteomes" id="UP001054837"/>
    </source>
</evidence>
<name>A0AAV4U7I1_9ARAC</name>
<dbReference type="Proteomes" id="UP001054837">
    <property type="component" value="Unassembled WGS sequence"/>
</dbReference>
<dbReference type="Gene3D" id="3.30.200.20">
    <property type="entry name" value="Phosphorylase Kinase, domain 1"/>
    <property type="match status" value="1"/>
</dbReference>